<keyword evidence="7 8" id="KW-0472">Membrane</keyword>
<reference evidence="9 10" key="1">
    <citation type="submission" date="2020-11" db="EMBL/GenBank/DDBJ databases">
        <title>Fusibacter basophilias sp. nov.</title>
        <authorList>
            <person name="Qiu D."/>
        </authorList>
    </citation>
    <scope>NUCLEOTIDE SEQUENCE [LARGE SCALE GENOMIC DNA]</scope>
    <source>
        <strain evidence="9 10">Q10-2</strain>
    </source>
</reference>
<name>A0ABR9ZWT3_9FIRM</name>
<feature type="transmembrane region" description="Helical" evidence="8">
    <location>
        <begin position="12"/>
        <end position="40"/>
    </location>
</feature>
<evidence type="ECO:0000256" key="2">
    <source>
        <dbReference type="ARBA" id="ARBA00006228"/>
    </source>
</evidence>
<proteinExistence type="inferred from homology"/>
<keyword evidence="3" id="KW-0813">Transport</keyword>
<organism evidence="9 10">
    <name type="scientific">Fusibacter ferrireducens</name>
    <dbReference type="NCBI Taxonomy" id="2785058"/>
    <lineage>
        <taxon>Bacteria</taxon>
        <taxon>Bacillati</taxon>
        <taxon>Bacillota</taxon>
        <taxon>Clostridia</taxon>
        <taxon>Eubacteriales</taxon>
        <taxon>Eubacteriales Family XII. Incertae Sedis</taxon>
        <taxon>Fusibacter</taxon>
    </lineage>
</organism>
<evidence type="ECO:0000256" key="5">
    <source>
        <dbReference type="ARBA" id="ARBA00022692"/>
    </source>
</evidence>
<evidence type="ECO:0000256" key="6">
    <source>
        <dbReference type="ARBA" id="ARBA00022989"/>
    </source>
</evidence>
<gene>
    <name evidence="9" type="ORF">ISU02_14975</name>
</gene>
<evidence type="ECO:0000256" key="3">
    <source>
        <dbReference type="ARBA" id="ARBA00022449"/>
    </source>
</evidence>
<dbReference type="RefSeq" id="WP_194702652.1">
    <property type="nucleotide sequence ID" value="NZ_JADKNH010000009.1"/>
</dbReference>
<keyword evidence="4" id="KW-1003">Cell membrane</keyword>
<comment type="subcellular location">
    <subcellularLocation>
        <location evidence="1">Cell membrane</location>
        <topology evidence="1">Multi-pass membrane protein</topology>
    </subcellularLocation>
</comment>
<feature type="transmembrane region" description="Helical" evidence="8">
    <location>
        <begin position="60"/>
        <end position="85"/>
    </location>
</feature>
<keyword evidence="5 8" id="KW-0812">Transmembrane</keyword>
<evidence type="ECO:0000313" key="9">
    <source>
        <dbReference type="EMBL" id="MBF4694411.1"/>
    </source>
</evidence>
<evidence type="ECO:0000256" key="7">
    <source>
        <dbReference type="ARBA" id="ARBA00023136"/>
    </source>
</evidence>
<comment type="caution">
    <text evidence="9">The sequence shown here is derived from an EMBL/GenBank/DDBJ whole genome shotgun (WGS) entry which is preliminary data.</text>
</comment>
<dbReference type="InterPro" id="IPR002758">
    <property type="entry name" value="Cation_antiport_E"/>
</dbReference>
<sequence>MKKWINKSEKIGILALFFLILTEHITVLNIVVALLIATLISKSLDSKVLLRPYIRGRILIKWIIYGGILFYEVIKANIQVALITLSRHMDIEPMVVTYESQLSDEWLLTILANSITLTPGTMTVDIKGNQLLIHCLNRSYSEGLSEMLLEKKLCEIERDING</sequence>
<comment type="similarity">
    <text evidence="2">Belongs to the CPA3 antiporters (TC 2.A.63) subunit E family.</text>
</comment>
<keyword evidence="3" id="KW-0050">Antiport</keyword>
<accession>A0ABR9ZWT3</accession>
<evidence type="ECO:0000256" key="4">
    <source>
        <dbReference type="ARBA" id="ARBA00022475"/>
    </source>
</evidence>
<dbReference type="EMBL" id="JADKNH010000009">
    <property type="protein sequence ID" value="MBF4694411.1"/>
    <property type="molecule type" value="Genomic_DNA"/>
</dbReference>
<dbReference type="PIRSF" id="PIRSF019239">
    <property type="entry name" value="MrpE"/>
    <property type="match status" value="1"/>
</dbReference>
<protein>
    <submittedName>
        <fullName evidence="9">Na+/H+ antiporter subunit E</fullName>
    </submittedName>
</protein>
<evidence type="ECO:0000256" key="8">
    <source>
        <dbReference type="SAM" id="Phobius"/>
    </source>
</evidence>
<dbReference type="Proteomes" id="UP000614200">
    <property type="component" value="Unassembled WGS sequence"/>
</dbReference>
<dbReference type="PANTHER" id="PTHR34584">
    <property type="entry name" value="NA(+)/H(+) ANTIPORTER SUBUNIT E1"/>
    <property type="match status" value="1"/>
</dbReference>
<keyword evidence="10" id="KW-1185">Reference proteome</keyword>
<evidence type="ECO:0000256" key="1">
    <source>
        <dbReference type="ARBA" id="ARBA00004651"/>
    </source>
</evidence>
<dbReference type="Pfam" id="PF01899">
    <property type="entry name" value="MNHE"/>
    <property type="match status" value="1"/>
</dbReference>
<dbReference type="PANTHER" id="PTHR34584:SF1">
    <property type="entry name" value="NA(+)_H(+) ANTIPORTER SUBUNIT E1"/>
    <property type="match status" value="1"/>
</dbReference>
<evidence type="ECO:0000313" key="10">
    <source>
        <dbReference type="Proteomes" id="UP000614200"/>
    </source>
</evidence>
<keyword evidence="6 8" id="KW-1133">Transmembrane helix</keyword>